<feature type="domain" description="Peptidase S1" evidence="3">
    <location>
        <begin position="31"/>
        <end position="267"/>
    </location>
</feature>
<dbReference type="Pfam" id="PF00089">
    <property type="entry name" value="Trypsin"/>
    <property type="match status" value="1"/>
</dbReference>
<organism evidence="4 5">
    <name type="scientific">Phytophthora nicotianae (strain INRA-310)</name>
    <name type="common">Phytophthora parasitica</name>
    <dbReference type="NCBI Taxonomy" id="761204"/>
    <lineage>
        <taxon>Eukaryota</taxon>
        <taxon>Sar</taxon>
        <taxon>Stramenopiles</taxon>
        <taxon>Oomycota</taxon>
        <taxon>Peronosporomycetes</taxon>
        <taxon>Peronosporales</taxon>
        <taxon>Peronosporaceae</taxon>
        <taxon>Phytophthora</taxon>
    </lineage>
</organism>
<dbReference type="PANTHER" id="PTHR13510">
    <property type="entry name" value="FYVE-FINGER-CONTAINING RAB5 EFFECTOR PROTEIN RABENOSYN-5-RELATED"/>
    <property type="match status" value="1"/>
</dbReference>
<evidence type="ECO:0000259" key="3">
    <source>
        <dbReference type="PROSITE" id="PS50240"/>
    </source>
</evidence>
<dbReference type="SMART" id="SM00020">
    <property type="entry name" value="Tryp_SPc"/>
    <property type="match status" value="1"/>
</dbReference>
<dbReference type="InterPro" id="IPR001314">
    <property type="entry name" value="Peptidase_S1A"/>
</dbReference>
<reference evidence="4 5" key="2">
    <citation type="submission" date="2013-11" db="EMBL/GenBank/DDBJ databases">
        <title>The Genome Sequence of Phytophthora parasitica INRA-310.</title>
        <authorList>
            <consortium name="The Broad Institute Genomics Platform"/>
            <person name="Russ C."/>
            <person name="Tyler B."/>
            <person name="Panabieres F."/>
            <person name="Shan W."/>
            <person name="Tripathy S."/>
            <person name="Grunwald N."/>
            <person name="Machado M."/>
            <person name="Johnson C.S."/>
            <person name="Arredondo F."/>
            <person name="Hong C."/>
            <person name="Coffey M."/>
            <person name="Young S.K."/>
            <person name="Zeng Q."/>
            <person name="Gargeya S."/>
            <person name="Fitzgerald M."/>
            <person name="Abouelleil A."/>
            <person name="Alvarado L."/>
            <person name="Chapman S.B."/>
            <person name="Gainer-Dewar J."/>
            <person name="Goldberg J."/>
            <person name="Griggs A."/>
            <person name="Gujja S."/>
            <person name="Hansen M."/>
            <person name="Howarth C."/>
            <person name="Imamovic A."/>
            <person name="Ireland A."/>
            <person name="Larimer J."/>
            <person name="McCowan C."/>
            <person name="Murphy C."/>
            <person name="Pearson M."/>
            <person name="Poon T.W."/>
            <person name="Priest M."/>
            <person name="Roberts A."/>
            <person name="Saif S."/>
            <person name="Shea T."/>
            <person name="Sykes S."/>
            <person name="Wortman J."/>
            <person name="Nusbaum C."/>
            <person name="Birren B."/>
        </authorList>
    </citation>
    <scope>NUCLEOTIDE SEQUENCE [LARGE SCALE GENOMIC DNA]</scope>
    <source>
        <strain evidence="4 5">INRA-310</strain>
    </source>
</reference>
<dbReference type="InterPro" id="IPR001254">
    <property type="entry name" value="Trypsin_dom"/>
</dbReference>
<dbReference type="STRING" id="761204.W2QB02"/>
<dbReference type="OMA" id="PDLQMTQ"/>
<sequence length="624" mass="67448">MKVVSTLAAASLALGAVAANPAGEHVERQLVLGGGEVPVGTKAYTTGIRSTADGNTYCGGALISPTHVLTTGSCTGFQQPNFVAVGTHYINGTKDGEQIKVMSAQNHTLYNDSSASYDFALLTLEKPSKFSPIKLPNADDSDIVAGMWTKVMGWGDTSFPNGTRSNELQGVGLEVWNNEDCAPLFVVDNSSVCAGGAPGRDSCVGDTGAPLVKEKGQGDADDILIGLSVIKMKGRYTVNPFPELSLTEADRVSLEDLANAYIMSNLELCMKFMSTGRRVDPARWKPLKERKGLKIYSERKESVGTAKADEATGAGLPTILCVGTKEGKLDDLMFGIISEDLETMRMKASYADSFSAAAVLDGVVMPSLEDPFRSLVVKWMELDIPFNSTGLIKNRDYIYLEGIGIVRNAAGERFGYSLLHSVNFPQTHALPSRVRGNISFIAYWREIGNNTMEMYATGIIDPVDEGSLIRKLVLPVVATLFLGSLEYVYCGQMRKLTYMLERRYEESKTRGAPNKKSSCVTCSTPITGRRLGDFGKSNSTCKLCFGFVCHACKIVRKLSFVDPDLLMTQRKVTFCTKCMCEATSMNAIDIARARLLGVKNGVNSSAATGYSSISNLSDVSYCSQ</sequence>
<dbReference type="GO" id="GO:0006508">
    <property type="term" value="P:proteolysis"/>
    <property type="evidence" value="ECO:0007669"/>
    <property type="project" value="InterPro"/>
</dbReference>
<protein>
    <recommendedName>
        <fullName evidence="3">Peptidase S1 domain-containing protein</fullName>
    </recommendedName>
</protein>
<dbReference type="CDD" id="cd00190">
    <property type="entry name" value="Tryp_SPc"/>
    <property type="match status" value="1"/>
</dbReference>
<evidence type="ECO:0000313" key="4">
    <source>
        <dbReference type="EMBL" id="ETN10348.1"/>
    </source>
</evidence>
<accession>W2QB02</accession>
<dbReference type="InterPro" id="IPR009003">
    <property type="entry name" value="Peptidase_S1_PA"/>
</dbReference>
<dbReference type="Gene3D" id="3.30.530.20">
    <property type="match status" value="1"/>
</dbReference>
<name>W2QB02_PHYN3</name>
<evidence type="ECO:0000256" key="1">
    <source>
        <dbReference type="ARBA" id="ARBA00023026"/>
    </source>
</evidence>
<reference evidence="5" key="1">
    <citation type="submission" date="2011-12" db="EMBL/GenBank/DDBJ databases">
        <authorList>
            <consortium name="The Broad Institute Genome Sequencing Platform"/>
            <person name="Russ C."/>
            <person name="Tyler B."/>
            <person name="Panabieres F."/>
            <person name="Shan W."/>
            <person name="Tripathy S."/>
            <person name="Grunwald N."/>
            <person name="Machado M."/>
            <person name="Young S.K."/>
            <person name="Zeng Q."/>
            <person name="Gargeya S."/>
            <person name="Fitzgerald M."/>
            <person name="Haas B."/>
            <person name="Abouelleil A."/>
            <person name="Alvarado L."/>
            <person name="Arachchi H.M."/>
            <person name="Berlin A."/>
            <person name="Chapman S.B."/>
            <person name="Gearin G."/>
            <person name="Goldberg J."/>
            <person name="Griggs A."/>
            <person name="Gujja S."/>
            <person name="Hansen M."/>
            <person name="Heiman D."/>
            <person name="Howarth C."/>
            <person name="Larimer J."/>
            <person name="Lui A."/>
            <person name="MacDonald P.J.P."/>
            <person name="McCowen C."/>
            <person name="Montmayeur A."/>
            <person name="Murphy C."/>
            <person name="Neiman D."/>
            <person name="Pearson M."/>
            <person name="Priest M."/>
            <person name="Roberts A."/>
            <person name="Saif S."/>
            <person name="Shea T."/>
            <person name="Sisk P."/>
            <person name="Stolte C."/>
            <person name="Sykes S."/>
            <person name="Wortman J."/>
            <person name="Nusbaum C."/>
            <person name="Birren B."/>
        </authorList>
    </citation>
    <scope>NUCLEOTIDE SEQUENCE [LARGE SCALE GENOMIC DNA]</scope>
    <source>
        <strain evidence="5">INRA-310</strain>
    </source>
</reference>
<dbReference type="Proteomes" id="UP000018817">
    <property type="component" value="Unassembled WGS sequence"/>
</dbReference>
<dbReference type="VEuPathDB" id="FungiDB:PPTG_22725"/>
<dbReference type="InterPro" id="IPR043504">
    <property type="entry name" value="Peptidase_S1_PA_chymotrypsin"/>
</dbReference>
<dbReference type="InterPro" id="IPR052727">
    <property type="entry name" value="Rab4/Rab5_effector"/>
</dbReference>
<dbReference type="EMBL" id="KI669582">
    <property type="protein sequence ID" value="ETN10348.1"/>
    <property type="molecule type" value="Genomic_DNA"/>
</dbReference>
<proteinExistence type="predicted"/>
<keyword evidence="1" id="KW-0843">Virulence</keyword>
<keyword evidence="2" id="KW-0732">Signal</keyword>
<dbReference type="PROSITE" id="PS50240">
    <property type="entry name" value="TRYPSIN_DOM"/>
    <property type="match status" value="1"/>
</dbReference>
<dbReference type="InterPro" id="IPR023393">
    <property type="entry name" value="START-like_dom_sf"/>
</dbReference>
<evidence type="ECO:0000256" key="2">
    <source>
        <dbReference type="SAM" id="SignalP"/>
    </source>
</evidence>
<dbReference type="RefSeq" id="XP_008904109.1">
    <property type="nucleotide sequence ID" value="XM_008905861.1"/>
</dbReference>
<dbReference type="OrthoDB" id="91122at2759"/>
<evidence type="ECO:0000313" key="5">
    <source>
        <dbReference type="Proteomes" id="UP000018817"/>
    </source>
</evidence>
<dbReference type="Gene3D" id="2.40.10.10">
    <property type="entry name" value="Trypsin-like serine proteases"/>
    <property type="match status" value="1"/>
</dbReference>
<feature type="chain" id="PRO_5004822419" description="Peptidase S1 domain-containing protein" evidence="2">
    <location>
        <begin position="20"/>
        <end position="624"/>
    </location>
</feature>
<gene>
    <name evidence="4" type="ORF">PPTG_22725</name>
</gene>
<dbReference type="AlphaFoldDB" id="W2QB02"/>
<dbReference type="GO" id="GO:0004252">
    <property type="term" value="F:serine-type endopeptidase activity"/>
    <property type="evidence" value="ECO:0007669"/>
    <property type="project" value="InterPro"/>
</dbReference>
<dbReference type="SUPFAM" id="SSF50494">
    <property type="entry name" value="Trypsin-like serine proteases"/>
    <property type="match status" value="1"/>
</dbReference>
<dbReference type="PANTHER" id="PTHR13510:SF44">
    <property type="entry name" value="RABENOSYN-5"/>
    <property type="match status" value="1"/>
</dbReference>
<feature type="signal peptide" evidence="2">
    <location>
        <begin position="1"/>
        <end position="19"/>
    </location>
</feature>
<dbReference type="PRINTS" id="PR00722">
    <property type="entry name" value="CHYMOTRYPSIN"/>
</dbReference>
<dbReference type="GeneID" id="20191324"/>